<dbReference type="PANTHER" id="PTHR37308">
    <property type="entry name" value="INTEGRAL MEMBRANE PROTEIN"/>
    <property type="match status" value="1"/>
</dbReference>
<keyword evidence="2" id="KW-1133">Transmembrane helix</keyword>
<feature type="transmembrane region" description="Helical" evidence="2">
    <location>
        <begin position="106"/>
        <end position="131"/>
    </location>
</feature>
<evidence type="ECO:0000313" key="4">
    <source>
        <dbReference type="Proteomes" id="UP000294192"/>
    </source>
</evidence>
<feature type="region of interest" description="Disordered" evidence="1">
    <location>
        <begin position="1"/>
        <end position="23"/>
    </location>
</feature>
<accession>A0A4R0XWE0</accession>
<feature type="transmembrane region" description="Helical" evidence="2">
    <location>
        <begin position="79"/>
        <end position="100"/>
    </location>
</feature>
<evidence type="ECO:0000256" key="1">
    <source>
        <dbReference type="SAM" id="MobiDB-lite"/>
    </source>
</evidence>
<protein>
    <recommendedName>
        <fullName evidence="5">DUF368 domain-containing protein</fullName>
    </recommendedName>
</protein>
<keyword evidence="4" id="KW-1185">Reference proteome</keyword>
<feature type="transmembrane region" description="Helical" evidence="2">
    <location>
        <begin position="199"/>
        <end position="226"/>
    </location>
</feature>
<reference evidence="3 4" key="1">
    <citation type="submission" date="2018-02" db="EMBL/GenBank/DDBJ databases">
        <title>Mycoplasma marinum and Mycoplasma todarodis sp. nov., moderately halophilic and psychrotolerant mycoplasmas isolated from cephalopods.</title>
        <authorList>
            <person name="Viver T."/>
        </authorList>
    </citation>
    <scope>NUCLEOTIDE SEQUENCE [LARGE SCALE GENOMIC DNA]</scope>
    <source>
        <strain evidence="3 4">PE</strain>
    </source>
</reference>
<dbReference type="Pfam" id="PF04018">
    <property type="entry name" value="VCA0040-like"/>
    <property type="match status" value="1"/>
</dbReference>
<sequence>MKIWENKSMEKQNKKIDEQKNEESVPKRMAYGVLMGLSDGTPGFSGGTTLSLLNFYDKLIMNFKGIFKPQEGKTRVKHLMYVLPFMIMWVGTLLAFMVVMNQVSKHGYGVVAVFAFATFALLSIPLFILVNKPKIYEEKTSPKEKNKFSVKYVSLVLLGFAIMIAIGLIVRFAFDSTNGGVTMVTSKASSLKISAKTAILLLTAGFCAGFAMLIPGISGSLVLYLFNVYSDITHTISNAMHGEIKEALPVFAILGIAILCGIITSIFTTSFILQRWKDGFVAFSLGLVSASFITILIALSKADYETINSGTMIALTILGMVIAIGLNLLLAYYLMTQKVIEIKK</sequence>
<feature type="transmembrane region" description="Helical" evidence="2">
    <location>
        <begin position="279"/>
        <end position="299"/>
    </location>
</feature>
<name>A0A4R0XWE0_9MOLU</name>
<keyword evidence="2" id="KW-0472">Membrane</keyword>
<dbReference type="Proteomes" id="UP000294192">
    <property type="component" value="Unassembled WGS sequence"/>
</dbReference>
<feature type="transmembrane region" description="Helical" evidence="2">
    <location>
        <begin position="152"/>
        <end position="174"/>
    </location>
</feature>
<dbReference type="OrthoDB" id="9793746at2"/>
<feature type="transmembrane region" description="Helical" evidence="2">
    <location>
        <begin position="311"/>
        <end position="335"/>
    </location>
</feature>
<gene>
    <name evidence="3" type="ORF">C4B24_02490</name>
</gene>
<evidence type="ECO:0000313" key="3">
    <source>
        <dbReference type="EMBL" id="TCG11291.1"/>
    </source>
</evidence>
<proteinExistence type="predicted"/>
<dbReference type="EMBL" id="PSZO01000009">
    <property type="protein sequence ID" value="TCG11291.1"/>
    <property type="molecule type" value="Genomic_DNA"/>
</dbReference>
<keyword evidence="2" id="KW-0812">Transmembrane</keyword>
<comment type="caution">
    <text evidence="3">The sequence shown here is derived from an EMBL/GenBank/DDBJ whole genome shotgun (WGS) entry which is preliminary data.</text>
</comment>
<organism evidence="3 4">
    <name type="scientific">Mycoplasma marinum</name>
    <dbReference type="NCBI Taxonomy" id="1937190"/>
    <lineage>
        <taxon>Bacteria</taxon>
        <taxon>Bacillati</taxon>
        <taxon>Mycoplasmatota</taxon>
        <taxon>Mollicutes</taxon>
        <taxon>Mycoplasmataceae</taxon>
        <taxon>Mycoplasma</taxon>
    </lineage>
</organism>
<evidence type="ECO:0000256" key="2">
    <source>
        <dbReference type="SAM" id="Phobius"/>
    </source>
</evidence>
<feature type="transmembrane region" description="Helical" evidence="2">
    <location>
        <begin position="247"/>
        <end position="273"/>
    </location>
</feature>
<dbReference type="InterPro" id="IPR007163">
    <property type="entry name" value="VCA0040-like"/>
</dbReference>
<dbReference type="AlphaFoldDB" id="A0A4R0XWE0"/>
<dbReference type="PANTHER" id="PTHR37308:SF1">
    <property type="entry name" value="POLYPRENYL-PHOSPHATE TRANSPORTER"/>
    <property type="match status" value="1"/>
</dbReference>
<evidence type="ECO:0008006" key="5">
    <source>
        <dbReference type="Google" id="ProtNLM"/>
    </source>
</evidence>